<reference evidence="1" key="1">
    <citation type="submission" date="2023-08" db="EMBL/GenBank/DDBJ databases">
        <title>Chromosome-level Genome Assembly of mud carp (Cirrhinus molitorella).</title>
        <authorList>
            <person name="Liu H."/>
        </authorList>
    </citation>
    <scope>NUCLEOTIDE SEQUENCE</scope>
    <source>
        <strain evidence="1">Prfri</strain>
        <tissue evidence="1">Muscle</tissue>
    </source>
</reference>
<protein>
    <submittedName>
        <fullName evidence="1">Uncharacterized protein</fullName>
    </submittedName>
</protein>
<evidence type="ECO:0000313" key="2">
    <source>
        <dbReference type="Proteomes" id="UP001187343"/>
    </source>
</evidence>
<keyword evidence="2" id="KW-1185">Reference proteome</keyword>
<dbReference type="AlphaFoldDB" id="A0AA88QF92"/>
<organism evidence="1 2">
    <name type="scientific">Cirrhinus molitorella</name>
    <name type="common">mud carp</name>
    <dbReference type="NCBI Taxonomy" id="172907"/>
    <lineage>
        <taxon>Eukaryota</taxon>
        <taxon>Metazoa</taxon>
        <taxon>Chordata</taxon>
        <taxon>Craniata</taxon>
        <taxon>Vertebrata</taxon>
        <taxon>Euteleostomi</taxon>
        <taxon>Actinopterygii</taxon>
        <taxon>Neopterygii</taxon>
        <taxon>Teleostei</taxon>
        <taxon>Ostariophysi</taxon>
        <taxon>Cypriniformes</taxon>
        <taxon>Cyprinidae</taxon>
        <taxon>Labeoninae</taxon>
        <taxon>Labeonini</taxon>
        <taxon>Cirrhinus</taxon>
    </lineage>
</organism>
<evidence type="ECO:0000313" key="1">
    <source>
        <dbReference type="EMBL" id="KAK2915900.1"/>
    </source>
</evidence>
<proteinExistence type="predicted"/>
<gene>
    <name evidence="1" type="ORF">Q8A67_000274</name>
</gene>
<name>A0AA88QF92_9TELE</name>
<comment type="caution">
    <text evidence="1">The sequence shown here is derived from an EMBL/GenBank/DDBJ whole genome shotgun (WGS) entry which is preliminary data.</text>
</comment>
<dbReference type="Proteomes" id="UP001187343">
    <property type="component" value="Unassembled WGS sequence"/>
</dbReference>
<dbReference type="EMBL" id="JAUYZG010000001">
    <property type="protein sequence ID" value="KAK2915900.1"/>
    <property type="molecule type" value="Genomic_DNA"/>
</dbReference>
<accession>A0AA88QF92</accession>
<sequence>MCCRALLMSAELFTMTERLSITDQILLLYVYDLHLNIIEQHLQAAQEVFHWKFSPQEIKEDDVKNQQSVPALQKENCSLNPEDKEPVEEEVLNISVEEAAASVQETLQVSDPEHTSVGAVDTSAMEKKSRRKRKTCGCFSLLWSCRR</sequence>